<dbReference type="Proteomes" id="UP001497480">
    <property type="component" value="Unassembled WGS sequence"/>
</dbReference>
<organism evidence="2 3">
    <name type="scientific">Lupinus luteus</name>
    <name type="common">European yellow lupine</name>
    <dbReference type="NCBI Taxonomy" id="3873"/>
    <lineage>
        <taxon>Eukaryota</taxon>
        <taxon>Viridiplantae</taxon>
        <taxon>Streptophyta</taxon>
        <taxon>Embryophyta</taxon>
        <taxon>Tracheophyta</taxon>
        <taxon>Spermatophyta</taxon>
        <taxon>Magnoliopsida</taxon>
        <taxon>eudicotyledons</taxon>
        <taxon>Gunneridae</taxon>
        <taxon>Pentapetalae</taxon>
        <taxon>rosids</taxon>
        <taxon>fabids</taxon>
        <taxon>Fabales</taxon>
        <taxon>Fabaceae</taxon>
        <taxon>Papilionoideae</taxon>
        <taxon>50 kb inversion clade</taxon>
        <taxon>genistoids sensu lato</taxon>
        <taxon>core genistoids</taxon>
        <taxon>Genisteae</taxon>
        <taxon>Lupinus</taxon>
    </lineage>
</organism>
<accession>A0AAV1VRS8</accession>
<dbReference type="EMBL" id="CAXHTB010000001">
    <property type="protein sequence ID" value="CAL0299632.1"/>
    <property type="molecule type" value="Genomic_DNA"/>
</dbReference>
<keyword evidence="3" id="KW-1185">Reference proteome</keyword>
<gene>
    <name evidence="2" type="ORF">LLUT_LOCUS692</name>
</gene>
<dbReference type="AlphaFoldDB" id="A0AAV1VRS8"/>
<proteinExistence type="predicted"/>
<feature type="region of interest" description="Disordered" evidence="1">
    <location>
        <begin position="94"/>
        <end position="122"/>
    </location>
</feature>
<evidence type="ECO:0000256" key="1">
    <source>
        <dbReference type="SAM" id="MobiDB-lite"/>
    </source>
</evidence>
<sequence>MTKRKSSRIDPTDRFRHQNSKFRFTITNPNYPPRKDFDAHKKVTLAAPEKGSRRLEDSYRPAWREKVTTCADTDPKTSEYAFFKKLKKDAGLGVHSHPVQKDAGQLKKPESSDCSRERTSDVGVDNKGFNSSSIIKDTSTVKTGSFFSPSDGARNNSDKYSMSIMQKKSQGCGDTFKPQGNQFMHGEIFSRKRQKLHQCVADTLFPDTEKLCSKGHDIVSMLLSRLFPTSIQEIKYQDPNPGKAVNATSGYHLLDSEESDSQFKEHHQIATRKLLELESSSYLSDNLLSPMLLRSDKRIFPHAEFPNPGNLVNATAGCDLLDSEVEAQFKGHHRIPTRKLLEFKSSSYFSDHLLSPMILKSDERLAPHAEFPNPGNVVNATTGCDLLDSREVEERFKEHHQIPTRKLLEFESSSDFSDHLLSPMFLTSNEGLTPHAEIQTSHFHKFQPLYSITEPECRFSGNPSFSAKGDASVGFLYNKVLDATRNGLLDFRESDVRFKERRQTPKTKLIEFESNSYIKDHLLSPILRRSNKRIIPHTDFQSSHSLTFLPLHSITESGCEFGAAPSFNAMSDATLGFLFNEQDHEIFTSNYFKDARKLAREPIPLLLENDFECTADEINLPISCKYTKPDIVHALSTLGNGEEQMLKNILGEYHFQPSSFQHSGNLSNSTSIAEFVATIFIGENIIH</sequence>
<protein>
    <submittedName>
        <fullName evidence="2">Uncharacterized protein</fullName>
    </submittedName>
</protein>
<feature type="compositionally biased region" description="Basic and acidic residues" evidence="1">
    <location>
        <begin position="104"/>
        <end position="120"/>
    </location>
</feature>
<reference evidence="2 3" key="1">
    <citation type="submission" date="2024-03" db="EMBL/GenBank/DDBJ databases">
        <authorList>
            <person name="Martinez-Hernandez J."/>
        </authorList>
    </citation>
    <scope>NUCLEOTIDE SEQUENCE [LARGE SCALE GENOMIC DNA]</scope>
</reference>
<evidence type="ECO:0000313" key="2">
    <source>
        <dbReference type="EMBL" id="CAL0299632.1"/>
    </source>
</evidence>
<name>A0AAV1VRS8_LUPLU</name>
<evidence type="ECO:0000313" key="3">
    <source>
        <dbReference type="Proteomes" id="UP001497480"/>
    </source>
</evidence>
<comment type="caution">
    <text evidence="2">The sequence shown here is derived from an EMBL/GenBank/DDBJ whole genome shotgun (WGS) entry which is preliminary data.</text>
</comment>